<proteinExistence type="predicted"/>
<keyword evidence="3" id="KW-1185">Reference proteome</keyword>
<accession>A0AAE0YSX5</accession>
<dbReference type="AlphaFoldDB" id="A0AAE0YSX5"/>
<evidence type="ECO:0000313" key="2">
    <source>
        <dbReference type="EMBL" id="KAK3756186.1"/>
    </source>
</evidence>
<dbReference type="Proteomes" id="UP001283361">
    <property type="component" value="Unassembled WGS sequence"/>
</dbReference>
<comment type="caution">
    <text evidence="2">The sequence shown here is derived from an EMBL/GenBank/DDBJ whole genome shotgun (WGS) entry which is preliminary data.</text>
</comment>
<sequence>MPAVKRSQVSVTQVDEPANYDPDQSGRLATSRPSLDLDLVLCLDFTYKFEFKAAEVSTMVTDNASSRDHCGQTKTDLRFPTAGVHLLHTAYSSTM</sequence>
<feature type="region of interest" description="Disordered" evidence="1">
    <location>
        <begin position="1"/>
        <end position="29"/>
    </location>
</feature>
<protein>
    <submittedName>
        <fullName evidence="2">Uncharacterized protein</fullName>
    </submittedName>
</protein>
<evidence type="ECO:0000256" key="1">
    <source>
        <dbReference type="SAM" id="MobiDB-lite"/>
    </source>
</evidence>
<gene>
    <name evidence="2" type="ORF">RRG08_064292</name>
</gene>
<evidence type="ECO:0000313" key="3">
    <source>
        <dbReference type="Proteomes" id="UP001283361"/>
    </source>
</evidence>
<organism evidence="2 3">
    <name type="scientific">Elysia crispata</name>
    <name type="common">lettuce slug</name>
    <dbReference type="NCBI Taxonomy" id="231223"/>
    <lineage>
        <taxon>Eukaryota</taxon>
        <taxon>Metazoa</taxon>
        <taxon>Spiralia</taxon>
        <taxon>Lophotrochozoa</taxon>
        <taxon>Mollusca</taxon>
        <taxon>Gastropoda</taxon>
        <taxon>Heterobranchia</taxon>
        <taxon>Euthyneura</taxon>
        <taxon>Panpulmonata</taxon>
        <taxon>Sacoglossa</taxon>
        <taxon>Placobranchoidea</taxon>
        <taxon>Plakobranchidae</taxon>
        <taxon>Elysia</taxon>
    </lineage>
</organism>
<reference evidence="2" key="1">
    <citation type="journal article" date="2023" name="G3 (Bethesda)">
        <title>A reference genome for the long-term kleptoplast-retaining sea slug Elysia crispata morphotype clarki.</title>
        <authorList>
            <person name="Eastman K.E."/>
            <person name="Pendleton A.L."/>
            <person name="Shaikh M.A."/>
            <person name="Suttiyut T."/>
            <person name="Ogas R."/>
            <person name="Tomko P."/>
            <person name="Gavelis G."/>
            <person name="Widhalm J.R."/>
            <person name="Wisecaver J.H."/>
        </authorList>
    </citation>
    <scope>NUCLEOTIDE SEQUENCE</scope>
    <source>
        <strain evidence="2">ECLA1</strain>
    </source>
</reference>
<name>A0AAE0YSX5_9GAST</name>
<dbReference type="EMBL" id="JAWDGP010005542">
    <property type="protein sequence ID" value="KAK3756186.1"/>
    <property type="molecule type" value="Genomic_DNA"/>
</dbReference>